<dbReference type="Proteomes" id="UP000630887">
    <property type="component" value="Unassembled WGS sequence"/>
</dbReference>
<evidence type="ECO:0008006" key="4">
    <source>
        <dbReference type="Google" id="ProtNLM"/>
    </source>
</evidence>
<gene>
    <name evidence="2" type="ORF">Cco03nite_34900</name>
</gene>
<accession>A0A8J3L319</accession>
<evidence type="ECO:0000313" key="3">
    <source>
        <dbReference type="Proteomes" id="UP000630887"/>
    </source>
</evidence>
<evidence type="ECO:0000313" key="2">
    <source>
        <dbReference type="EMBL" id="GIG06790.1"/>
    </source>
</evidence>
<name>A0A8J3L319_9ACTN</name>
<sequence length="245" mass="25098">METSPLTPSVGIGTRAARGGRRALVALAATALAALAGCTPGGSSTPSGPGPGEPIPWVAPSSKPRPGADDRVTAALLTADRIGGLPAIGEPKNFIIEPQLCDQQPETFKETSASAAAMWQDGDVRVVQGTVSFRTAVADAAAAVAEVRAKATCESFTARDGRHVLVRVPDLAPVAGVDAAHVVCEELRGDERGRGDAVRGARCTALLARDDVMSVLYAIALTRERAESLARVAAGLSAATLVKAW</sequence>
<dbReference type="EMBL" id="BONI01000027">
    <property type="protein sequence ID" value="GIG06790.1"/>
    <property type="molecule type" value="Genomic_DNA"/>
</dbReference>
<dbReference type="RefSeq" id="WP_203693148.1">
    <property type="nucleotide sequence ID" value="NZ_BAAALC010000012.1"/>
</dbReference>
<comment type="caution">
    <text evidence="2">The sequence shown here is derived from an EMBL/GenBank/DDBJ whole genome shotgun (WGS) entry which is preliminary data.</text>
</comment>
<reference evidence="2 3" key="1">
    <citation type="submission" date="2021-01" db="EMBL/GenBank/DDBJ databases">
        <title>Whole genome shotgun sequence of Catellatospora coxensis NBRC 107359.</title>
        <authorList>
            <person name="Komaki H."/>
            <person name="Tamura T."/>
        </authorList>
    </citation>
    <scope>NUCLEOTIDE SEQUENCE [LARGE SCALE GENOMIC DNA]</scope>
    <source>
        <strain evidence="2 3">NBRC 107359</strain>
    </source>
</reference>
<evidence type="ECO:0000256" key="1">
    <source>
        <dbReference type="SAM" id="MobiDB-lite"/>
    </source>
</evidence>
<dbReference type="AlphaFoldDB" id="A0A8J3L319"/>
<organism evidence="2 3">
    <name type="scientific">Catellatospora coxensis</name>
    <dbReference type="NCBI Taxonomy" id="310354"/>
    <lineage>
        <taxon>Bacteria</taxon>
        <taxon>Bacillati</taxon>
        <taxon>Actinomycetota</taxon>
        <taxon>Actinomycetes</taxon>
        <taxon>Micromonosporales</taxon>
        <taxon>Micromonosporaceae</taxon>
        <taxon>Catellatospora</taxon>
    </lineage>
</organism>
<protein>
    <recommendedName>
        <fullName evidence="4">PknH-like protein</fullName>
    </recommendedName>
</protein>
<keyword evidence="3" id="KW-1185">Reference proteome</keyword>
<proteinExistence type="predicted"/>
<feature type="region of interest" description="Disordered" evidence="1">
    <location>
        <begin position="39"/>
        <end position="68"/>
    </location>
</feature>